<evidence type="ECO:0000256" key="2">
    <source>
        <dbReference type="ARBA" id="ARBA00022989"/>
    </source>
</evidence>
<dbReference type="GO" id="GO:0005524">
    <property type="term" value="F:ATP binding"/>
    <property type="evidence" value="ECO:0007669"/>
    <property type="project" value="InterPro"/>
</dbReference>
<accession>A0A382U4D6</accession>
<evidence type="ECO:0000256" key="3">
    <source>
        <dbReference type="ARBA" id="ARBA00023136"/>
    </source>
</evidence>
<evidence type="ECO:0000259" key="5">
    <source>
        <dbReference type="PROSITE" id="PS50929"/>
    </source>
</evidence>
<feature type="non-terminal residue" evidence="6">
    <location>
        <position position="272"/>
    </location>
</feature>
<keyword evidence="3 4" id="KW-0472">Membrane</keyword>
<dbReference type="PROSITE" id="PS50929">
    <property type="entry name" value="ABC_TM1F"/>
    <property type="match status" value="1"/>
</dbReference>
<dbReference type="Gene3D" id="1.20.1560.10">
    <property type="entry name" value="ABC transporter type 1, transmembrane domain"/>
    <property type="match status" value="1"/>
</dbReference>
<name>A0A382U4D6_9ZZZZ</name>
<feature type="transmembrane region" description="Helical" evidence="4">
    <location>
        <begin position="171"/>
        <end position="201"/>
    </location>
</feature>
<evidence type="ECO:0000313" key="6">
    <source>
        <dbReference type="EMBL" id="SVD29176.1"/>
    </source>
</evidence>
<gene>
    <name evidence="6" type="ORF">METZ01_LOCUS382030</name>
</gene>
<evidence type="ECO:0000256" key="4">
    <source>
        <dbReference type="SAM" id="Phobius"/>
    </source>
</evidence>
<dbReference type="SUPFAM" id="SSF90123">
    <property type="entry name" value="ABC transporter transmembrane region"/>
    <property type="match status" value="1"/>
</dbReference>
<keyword evidence="2 4" id="KW-1133">Transmembrane helix</keyword>
<keyword evidence="1 4" id="KW-0812">Transmembrane</keyword>
<proteinExistence type="predicted"/>
<dbReference type="EMBL" id="UINC01141444">
    <property type="protein sequence ID" value="SVD29176.1"/>
    <property type="molecule type" value="Genomic_DNA"/>
</dbReference>
<feature type="non-terminal residue" evidence="6">
    <location>
        <position position="1"/>
    </location>
</feature>
<reference evidence="6" key="1">
    <citation type="submission" date="2018-05" db="EMBL/GenBank/DDBJ databases">
        <authorList>
            <person name="Lanie J.A."/>
            <person name="Ng W.-L."/>
            <person name="Kazmierczak K.M."/>
            <person name="Andrzejewski T.M."/>
            <person name="Davidsen T.M."/>
            <person name="Wayne K.J."/>
            <person name="Tettelin H."/>
            <person name="Glass J.I."/>
            <person name="Rusch D."/>
            <person name="Podicherti R."/>
            <person name="Tsui H.-C.T."/>
            <person name="Winkler M.E."/>
        </authorList>
    </citation>
    <scope>NUCLEOTIDE SEQUENCE</scope>
</reference>
<dbReference type="GO" id="GO:0016020">
    <property type="term" value="C:membrane"/>
    <property type="evidence" value="ECO:0007669"/>
    <property type="project" value="InterPro"/>
</dbReference>
<organism evidence="6">
    <name type="scientific">marine metagenome</name>
    <dbReference type="NCBI Taxonomy" id="408172"/>
    <lineage>
        <taxon>unclassified sequences</taxon>
        <taxon>metagenomes</taxon>
        <taxon>ecological metagenomes</taxon>
    </lineage>
</organism>
<feature type="domain" description="ABC transmembrane type-1" evidence="5">
    <location>
        <begin position="53"/>
        <end position="272"/>
    </location>
</feature>
<sequence length="272" mass="30546">VAVSKKQGGVHSEPQQLSLSERLQALRNLPSFFHLIWECSPVLSAMNAGLRSLRALLPLGMLYLGKLIIDEVVFLTSASEPDFERVGILVLIELGLAASTDLIGRGIAVADSLLGDLVSHDISLRLMDHATKLDIAHFEDAEFYDKLERARRQASNRILLMSQSLNQIQDLMTVVTLSLALIAFNPWLLMLLAVALIPAFLGETHFTGQSYSLMYGWTEERRELDYLRYAGASDETAKEVKIFGLADFLKDRYRKLAWDYYSANRSLTLRRA</sequence>
<dbReference type="InterPro" id="IPR011527">
    <property type="entry name" value="ABC1_TM_dom"/>
</dbReference>
<dbReference type="AlphaFoldDB" id="A0A382U4D6"/>
<protein>
    <recommendedName>
        <fullName evidence="5">ABC transmembrane type-1 domain-containing protein</fullName>
    </recommendedName>
</protein>
<evidence type="ECO:0000256" key="1">
    <source>
        <dbReference type="ARBA" id="ARBA00022692"/>
    </source>
</evidence>
<dbReference type="InterPro" id="IPR036640">
    <property type="entry name" value="ABC1_TM_sf"/>
</dbReference>
<dbReference type="GO" id="GO:0140359">
    <property type="term" value="F:ABC-type transporter activity"/>
    <property type="evidence" value="ECO:0007669"/>
    <property type="project" value="InterPro"/>
</dbReference>